<dbReference type="AlphaFoldDB" id="A0A133XUQ7"/>
<evidence type="ECO:0000256" key="5">
    <source>
        <dbReference type="ARBA" id="ARBA00022692"/>
    </source>
</evidence>
<comment type="subcellular location">
    <subcellularLocation>
        <location evidence="1">Cell membrane</location>
        <topology evidence="1">Multi-pass membrane protein</topology>
    </subcellularLocation>
</comment>
<dbReference type="Pfam" id="PF01594">
    <property type="entry name" value="AI-2E_transport"/>
    <property type="match status" value="1"/>
</dbReference>
<feature type="compositionally biased region" description="Basic and acidic residues" evidence="8">
    <location>
        <begin position="498"/>
        <end position="518"/>
    </location>
</feature>
<name>A0A133XUQ7_9ACTN</name>
<feature type="transmembrane region" description="Helical" evidence="9">
    <location>
        <begin position="208"/>
        <end position="233"/>
    </location>
</feature>
<evidence type="ECO:0000256" key="9">
    <source>
        <dbReference type="SAM" id="Phobius"/>
    </source>
</evidence>
<dbReference type="STRING" id="1393034.HMPREF3192_00783"/>
<evidence type="ECO:0000256" key="6">
    <source>
        <dbReference type="ARBA" id="ARBA00022989"/>
    </source>
</evidence>
<evidence type="ECO:0000256" key="4">
    <source>
        <dbReference type="ARBA" id="ARBA00022475"/>
    </source>
</evidence>
<evidence type="ECO:0000313" key="10">
    <source>
        <dbReference type="EMBL" id="KXB34684.1"/>
    </source>
</evidence>
<feature type="compositionally biased region" description="Low complexity" evidence="8">
    <location>
        <begin position="14"/>
        <end position="45"/>
    </location>
</feature>
<evidence type="ECO:0000256" key="2">
    <source>
        <dbReference type="ARBA" id="ARBA00009773"/>
    </source>
</evidence>
<reference evidence="11" key="1">
    <citation type="submission" date="2016-01" db="EMBL/GenBank/DDBJ databases">
        <authorList>
            <person name="Mitreva M."/>
            <person name="Pepin K.H."/>
            <person name="Mihindukulasuriya K.A."/>
            <person name="Fulton R."/>
            <person name="Fronick C."/>
            <person name="O'Laughlin M."/>
            <person name="Miner T."/>
            <person name="Herter B."/>
            <person name="Rosa B.A."/>
            <person name="Cordes M."/>
            <person name="Tomlinson C."/>
            <person name="Wollam A."/>
            <person name="Palsikar V.B."/>
            <person name="Mardis E.R."/>
            <person name="Wilson R.K."/>
        </authorList>
    </citation>
    <scope>NUCLEOTIDE SEQUENCE [LARGE SCALE GENOMIC DNA]</scope>
    <source>
        <strain evidence="11">DNF00019</strain>
    </source>
</reference>
<dbReference type="EMBL" id="LSCR01000012">
    <property type="protein sequence ID" value="KXB34684.1"/>
    <property type="molecule type" value="Genomic_DNA"/>
</dbReference>
<evidence type="ECO:0008006" key="12">
    <source>
        <dbReference type="Google" id="ProtNLM"/>
    </source>
</evidence>
<keyword evidence="6 9" id="KW-1133">Transmembrane helix</keyword>
<dbReference type="RefSeq" id="WP_231723349.1">
    <property type="nucleotide sequence ID" value="NZ_KQ959492.1"/>
</dbReference>
<keyword evidence="4" id="KW-1003">Cell membrane</keyword>
<dbReference type="GO" id="GO:0055085">
    <property type="term" value="P:transmembrane transport"/>
    <property type="evidence" value="ECO:0007669"/>
    <property type="project" value="TreeGrafter"/>
</dbReference>
<feature type="transmembrane region" description="Helical" evidence="9">
    <location>
        <begin position="120"/>
        <end position="142"/>
    </location>
</feature>
<keyword evidence="3" id="KW-0813">Transport</keyword>
<organism evidence="10 11">
    <name type="scientific">Atopobium deltae</name>
    <dbReference type="NCBI Taxonomy" id="1393034"/>
    <lineage>
        <taxon>Bacteria</taxon>
        <taxon>Bacillati</taxon>
        <taxon>Actinomycetota</taxon>
        <taxon>Coriobacteriia</taxon>
        <taxon>Coriobacteriales</taxon>
        <taxon>Atopobiaceae</taxon>
        <taxon>Atopobium</taxon>
    </lineage>
</organism>
<evidence type="ECO:0000313" key="11">
    <source>
        <dbReference type="Proteomes" id="UP000070675"/>
    </source>
</evidence>
<gene>
    <name evidence="10" type="ORF">HMPREF3192_00783</name>
</gene>
<dbReference type="PANTHER" id="PTHR21716">
    <property type="entry name" value="TRANSMEMBRANE PROTEIN"/>
    <property type="match status" value="1"/>
</dbReference>
<feature type="region of interest" description="Disordered" evidence="8">
    <location>
        <begin position="496"/>
        <end position="518"/>
    </location>
</feature>
<protein>
    <recommendedName>
        <fullName evidence="12">ATP synthase F0, A subunit</fullName>
    </recommendedName>
</protein>
<dbReference type="InterPro" id="IPR002549">
    <property type="entry name" value="AI-2E-like"/>
</dbReference>
<evidence type="ECO:0000256" key="8">
    <source>
        <dbReference type="SAM" id="MobiDB-lite"/>
    </source>
</evidence>
<proteinExistence type="inferred from homology"/>
<comment type="similarity">
    <text evidence="2">Belongs to the autoinducer-2 exporter (AI-2E) (TC 2.A.86) family.</text>
</comment>
<dbReference type="GO" id="GO:0005886">
    <property type="term" value="C:plasma membrane"/>
    <property type="evidence" value="ECO:0007669"/>
    <property type="project" value="UniProtKB-SubCell"/>
</dbReference>
<keyword evidence="5 9" id="KW-0812">Transmembrane</keyword>
<sequence length="518" mass="56271">MSTTTKSTDARVKSSNAASQNASAASQNGANATPASANNASPSSDSAAAQANRHLRVQRVGIRIWTIIGALVLLFVAFMILSKLWPAVQLLLWGGIIGFICSPVTNWLEDHKVPRGLAAFVSLGLVLGVIIFVLTLLLPPFIEEILNLLRAMPRYLYTLQGMFHSFMNQHQTIAGTDVQVIISQSVNSFSNVLSNSASELAGRLSGGIVTNIVGTLTDIFIMFLGLVAAYWFAKDYPTIVHELSVLAGPRHQESMTMFFAVMSRAMGGYMRGIVITAFFGGLLSYLGFTFIGHPYAGLMGITVGVLHFIPVIGPWIGASLAALLALFTNYHLAGFSLLASFVAQNLTDNLVSPLVMQSSVKVHPIMSLTAIMIGNALGGVLGMILAIPLSAAIKGIFVYGFERRTHRQLVSYNGALFKSTPFHDATGAILPSFDALDDDNFFEHSRLVPRVENLEVTPEAPPEDMLPTIADVVRKYNEQRTEPFFKVGVHHVTRVKRPAHDTNETDKHTSTEEHYDNV</sequence>
<accession>A0A133XUQ7</accession>
<dbReference type="PANTHER" id="PTHR21716:SF53">
    <property type="entry name" value="PERMEASE PERM-RELATED"/>
    <property type="match status" value="1"/>
</dbReference>
<feature type="transmembrane region" description="Helical" evidence="9">
    <location>
        <begin position="87"/>
        <end position="108"/>
    </location>
</feature>
<feature type="transmembrane region" description="Helical" evidence="9">
    <location>
        <begin position="363"/>
        <end position="387"/>
    </location>
</feature>
<feature type="region of interest" description="Disordered" evidence="8">
    <location>
        <begin position="1"/>
        <end position="45"/>
    </location>
</feature>
<comment type="caution">
    <text evidence="10">The sequence shown here is derived from an EMBL/GenBank/DDBJ whole genome shotgun (WGS) entry which is preliminary data.</text>
</comment>
<feature type="transmembrane region" description="Helical" evidence="9">
    <location>
        <begin position="62"/>
        <end position="81"/>
    </location>
</feature>
<evidence type="ECO:0000256" key="7">
    <source>
        <dbReference type="ARBA" id="ARBA00023136"/>
    </source>
</evidence>
<dbReference type="Proteomes" id="UP000070675">
    <property type="component" value="Unassembled WGS sequence"/>
</dbReference>
<keyword evidence="7 9" id="KW-0472">Membrane</keyword>
<evidence type="ECO:0000256" key="3">
    <source>
        <dbReference type="ARBA" id="ARBA00022448"/>
    </source>
</evidence>
<keyword evidence="11" id="KW-1185">Reference proteome</keyword>
<evidence type="ECO:0000256" key="1">
    <source>
        <dbReference type="ARBA" id="ARBA00004651"/>
    </source>
</evidence>
<dbReference type="PATRIC" id="fig|1393034.3.peg.758"/>
<feature type="transmembrane region" description="Helical" evidence="9">
    <location>
        <begin position="268"/>
        <end position="288"/>
    </location>
</feature>